<comment type="caution">
    <text evidence="2">The sequence shown here is derived from an EMBL/GenBank/DDBJ whole genome shotgun (WGS) entry which is preliminary data.</text>
</comment>
<accession>A0ABQ9BMZ7</accession>
<reference evidence="2" key="1">
    <citation type="submission" date="2022-10" db="EMBL/GenBank/DDBJ databases">
        <authorList>
            <person name="Hyden B.L."/>
            <person name="Feng K."/>
            <person name="Yates T."/>
            <person name="Jawdy S."/>
            <person name="Smart L.B."/>
            <person name="Muchero W."/>
        </authorList>
    </citation>
    <scope>NUCLEOTIDE SEQUENCE</scope>
    <source>
        <tissue evidence="2">Shoot tip</tissue>
    </source>
</reference>
<keyword evidence="3" id="KW-1185">Reference proteome</keyword>
<name>A0ABQ9BMZ7_9ROSI</name>
<gene>
    <name evidence="2" type="ORF">OIU77_029253</name>
</gene>
<proteinExistence type="predicted"/>
<dbReference type="Proteomes" id="UP001141253">
    <property type="component" value="Chromosome 9"/>
</dbReference>
<evidence type="ECO:0000256" key="1">
    <source>
        <dbReference type="SAM" id="MobiDB-lite"/>
    </source>
</evidence>
<organism evidence="2 3">
    <name type="scientific">Salix suchowensis</name>
    <dbReference type="NCBI Taxonomy" id="1278906"/>
    <lineage>
        <taxon>Eukaryota</taxon>
        <taxon>Viridiplantae</taxon>
        <taxon>Streptophyta</taxon>
        <taxon>Embryophyta</taxon>
        <taxon>Tracheophyta</taxon>
        <taxon>Spermatophyta</taxon>
        <taxon>Magnoliopsida</taxon>
        <taxon>eudicotyledons</taxon>
        <taxon>Gunneridae</taxon>
        <taxon>Pentapetalae</taxon>
        <taxon>rosids</taxon>
        <taxon>fabids</taxon>
        <taxon>Malpighiales</taxon>
        <taxon>Salicaceae</taxon>
        <taxon>Saliceae</taxon>
        <taxon>Salix</taxon>
    </lineage>
</organism>
<evidence type="ECO:0000313" key="3">
    <source>
        <dbReference type="Proteomes" id="UP001141253"/>
    </source>
</evidence>
<evidence type="ECO:0000313" key="2">
    <source>
        <dbReference type="EMBL" id="KAJ6386245.1"/>
    </source>
</evidence>
<feature type="compositionally biased region" description="Polar residues" evidence="1">
    <location>
        <begin position="1"/>
        <end position="12"/>
    </location>
</feature>
<sequence length="44" mass="5375">MVHIQLHNSYFLNQKKKKKQGKHSSQENTHLRKTLIRKILFLFI</sequence>
<dbReference type="EMBL" id="JAPFFI010000008">
    <property type="protein sequence ID" value="KAJ6386245.1"/>
    <property type="molecule type" value="Genomic_DNA"/>
</dbReference>
<feature type="region of interest" description="Disordered" evidence="1">
    <location>
        <begin position="1"/>
        <end position="29"/>
    </location>
</feature>
<protein>
    <submittedName>
        <fullName evidence="2">Uncharacterized protein</fullName>
    </submittedName>
</protein>
<reference evidence="2" key="2">
    <citation type="journal article" date="2023" name="Int. J. Mol. Sci.">
        <title>De Novo Assembly and Annotation of 11 Diverse Shrub Willow (Salix) Genomes Reveals Novel Gene Organization in Sex-Linked Regions.</title>
        <authorList>
            <person name="Hyden B."/>
            <person name="Feng K."/>
            <person name="Yates T.B."/>
            <person name="Jawdy S."/>
            <person name="Cereghino C."/>
            <person name="Smart L.B."/>
            <person name="Muchero W."/>
        </authorList>
    </citation>
    <scope>NUCLEOTIDE SEQUENCE</scope>
    <source>
        <tissue evidence="2">Shoot tip</tissue>
    </source>
</reference>